<dbReference type="Gene3D" id="3.90.550.10">
    <property type="entry name" value="Spore Coat Polysaccharide Biosynthesis Protein SpsA, Chain A"/>
    <property type="match status" value="1"/>
</dbReference>
<organism evidence="5 6">
    <name type="scientific">Mangrovibacterium diazotrophicum</name>
    <dbReference type="NCBI Taxonomy" id="1261403"/>
    <lineage>
        <taxon>Bacteria</taxon>
        <taxon>Pseudomonadati</taxon>
        <taxon>Bacteroidota</taxon>
        <taxon>Bacteroidia</taxon>
        <taxon>Marinilabiliales</taxon>
        <taxon>Prolixibacteraceae</taxon>
        <taxon>Mangrovibacterium</taxon>
    </lineage>
</organism>
<name>A0A419W733_9BACT</name>
<keyword evidence="3" id="KW-0808">Transferase</keyword>
<dbReference type="PANTHER" id="PTHR43179:SF12">
    <property type="entry name" value="GALACTOFURANOSYLTRANSFERASE GLFT2"/>
    <property type="match status" value="1"/>
</dbReference>
<evidence type="ECO:0000256" key="2">
    <source>
        <dbReference type="ARBA" id="ARBA00022676"/>
    </source>
</evidence>
<protein>
    <recommendedName>
        <fullName evidence="4">Glycosyltransferase 2-like domain-containing protein</fullName>
    </recommendedName>
</protein>
<dbReference type="PANTHER" id="PTHR43179">
    <property type="entry name" value="RHAMNOSYLTRANSFERASE WBBL"/>
    <property type="match status" value="1"/>
</dbReference>
<dbReference type="OrthoDB" id="9771846at2"/>
<gene>
    <name evidence="5" type="ORF">BC643_1636</name>
</gene>
<proteinExistence type="inferred from homology"/>
<dbReference type="GO" id="GO:0016757">
    <property type="term" value="F:glycosyltransferase activity"/>
    <property type="evidence" value="ECO:0007669"/>
    <property type="project" value="UniProtKB-KW"/>
</dbReference>
<dbReference type="SUPFAM" id="SSF53448">
    <property type="entry name" value="Nucleotide-diphospho-sugar transferases"/>
    <property type="match status" value="1"/>
</dbReference>
<dbReference type="RefSeq" id="WP_120272598.1">
    <property type="nucleotide sequence ID" value="NZ_RAPN01000001.1"/>
</dbReference>
<keyword evidence="6" id="KW-1185">Reference proteome</keyword>
<evidence type="ECO:0000256" key="3">
    <source>
        <dbReference type="ARBA" id="ARBA00022679"/>
    </source>
</evidence>
<evidence type="ECO:0000259" key="4">
    <source>
        <dbReference type="Pfam" id="PF00535"/>
    </source>
</evidence>
<dbReference type="InterPro" id="IPR029044">
    <property type="entry name" value="Nucleotide-diphossugar_trans"/>
</dbReference>
<comment type="similarity">
    <text evidence="1">Belongs to the glycosyltransferase 2 family.</text>
</comment>
<dbReference type="EMBL" id="RAPN01000001">
    <property type="protein sequence ID" value="RKD91283.1"/>
    <property type="molecule type" value="Genomic_DNA"/>
</dbReference>
<dbReference type="InterPro" id="IPR001173">
    <property type="entry name" value="Glyco_trans_2-like"/>
</dbReference>
<dbReference type="AlphaFoldDB" id="A0A419W733"/>
<accession>A0A419W733</accession>
<comment type="caution">
    <text evidence="5">The sequence shown here is derived from an EMBL/GenBank/DDBJ whole genome shotgun (WGS) entry which is preliminary data.</text>
</comment>
<dbReference type="Proteomes" id="UP000283387">
    <property type="component" value="Unassembled WGS sequence"/>
</dbReference>
<feature type="domain" description="Glycosyltransferase 2-like" evidence="4">
    <location>
        <begin position="8"/>
        <end position="119"/>
    </location>
</feature>
<keyword evidence="2" id="KW-0328">Glycosyltransferase</keyword>
<evidence type="ECO:0000313" key="5">
    <source>
        <dbReference type="EMBL" id="RKD91283.1"/>
    </source>
</evidence>
<evidence type="ECO:0000313" key="6">
    <source>
        <dbReference type="Proteomes" id="UP000283387"/>
    </source>
</evidence>
<evidence type="ECO:0000256" key="1">
    <source>
        <dbReference type="ARBA" id="ARBA00006739"/>
    </source>
</evidence>
<sequence length="342" mass="39476">MEHAQIAIVILNWNGEKLLPQFLPSVIQYSQLEGAEIIVADNGSTDQSMTLLEEQFPEVTRLQLPENYGFARGYNEALRQIDAKYYILLNSDVEVTEGWLEPMISIFEKDNTVAAVQPKILSWHNKDEFEYGGAAGGFIDKLGFPFCRGRVLNVVEKDKGQYNDEANIFWASGACLAIRASLYHKAGGFDSDFWAHMEEIDLCWRLKNFGYQIRYTPYSQVYHLGGGSLPYNNPRKLFLNFRNSLFMLYKNCPPNKLVKVLFVRMILDGIAAFKLLTEGNLKGISAVFKAHWALYKNWTQLKAKRRRLKTEAAPSWHPEILYKSIIWKFYIEKKRTFTELVK</sequence>
<reference evidence="5 6" key="1">
    <citation type="submission" date="2018-09" db="EMBL/GenBank/DDBJ databases">
        <title>Genomic Encyclopedia of Archaeal and Bacterial Type Strains, Phase II (KMG-II): from individual species to whole genera.</title>
        <authorList>
            <person name="Goeker M."/>
        </authorList>
    </citation>
    <scope>NUCLEOTIDE SEQUENCE [LARGE SCALE GENOMIC DNA]</scope>
    <source>
        <strain evidence="5 6">DSM 27148</strain>
    </source>
</reference>
<dbReference type="Pfam" id="PF00535">
    <property type="entry name" value="Glycos_transf_2"/>
    <property type="match status" value="1"/>
</dbReference>
<dbReference type="CDD" id="cd04186">
    <property type="entry name" value="GT_2_like_c"/>
    <property type="match status" value="1"/>
</dbReference>